<dbReference type="GO" id="GO:0005272">
    <property type="term" value="F:sodium channel activity"/>
    <property type="evidence" value="ECO:0007669"/>
    <property type="project" value="UniProtKB-KW"/>
</dbReference>
<evidence type="ECO:0000256" key="8">
    <source>
        <dbReference type="ARBA" id="ARBA00023065"/>
    </source>
</evidence>
<evidence type="ECO:0000313" key="13">
    <source>
        <dbReference type="EnsemblMetazoa" id="AATE007636-PA.1"/>
    </source>
</evidence>
<keyword evidence="4 12" id="KW-0894">Sodium channel</keyword>
<keyword evidence="3 12" id="KW-0813">Transport</keyword>
<accession>A0A182IXY7</accession>
<evidence type="ECO:0000256" key="11">
    <source>
        <dbReference type="ARBA" id="ARBA00023303"/>
    </source>
</evidence>
<evidence type="ECO:0000256" key="6">
    <source>
        <dbReference type="ARBA" id="ARBA00022989"/>
    </source>
</evidence>
<evidence type="ECO:0000256" key="4">
    <source>
        <dbReference type="ARBA" id="ARBA00022461"/>
    </source>
</evidence>
<keyword evidence="5 12" id="KW-0812">Transmembrane</keyword>
<keyword evidence="6" id="KW-1133">Transmembrane helix</keyword>
<comment type="subcellular location">
    <subcellularLocation>
        <location evidence="1">Membrane</location>
        <topology evidence="1">Multi-pass membrane protein</topology>
    </subcellularLocation>
</comment>
<dbReference type="EnsemblMetazoa" id="AATE007636-RA">
    <property type="protein sequence ID" value="AATE007636-PA.1"/>
    <property type="gene ID" value="AATE007636"/>
</dbReference>
<dbReference type="GO" id="GO:0016020">
    <property type="term" value="C:membrane"/>
    <property type="evidence" value="ECO:0007669"/>
    <property type="project" value="UniProtKB-SubCell"/>
</dbReference>
<reference evidence="13" key="1">
    <citation type="submission" date="2022-08" db="UniProtKB">
        <authorList>
            <consortium name="EnsemblMetazoa"/>
        </authorList>
    </citation>
    <scope>IDENTIFICATION</scope>
    <source>
        <strain evidence="13">EBRO</strain>
    </source>
</reference>
<dbReference type="Gene3D" id="2.60.470.10">
    <property type="entry name" value="Acid-sensing ion channels like domains"/>
    <property type="match status" value="1"/>
</dbReference>
<keyword evidence="8 12" id="KW-0406">Ion transport</keyword>
<proteinExistence type="inferred from homology"/>
<comment type="similarity">
    <text evidence="2 12">Belongs to the amiloride-sensitive sodium channel (TC 1.A.6) family.</text>
</comment>
<keyword evidence="10 12" id="KW-0739">Sodium transport</keyword>
<dbReference type="Pfam" id="PF00858">
    <property type="entry name" value="ASC"/>
    <property type="match status" value="1"/>
</dbReference>
<keyword evidence="9" id="KW-0472">Membrane</keyword>
<evidence type="ECO:0000256" key="7">
    <source>
        <dbReference type="ARBA" id="ARBA00023053"/>
    </source>
</evidence>
<evidence type="ECO:0000256" key="9">
    <source>
        <dbReference type="ARBA" id="ARBA00023136"/>
    </source>
</evidence>
<dbReference type="InterPro" id="IPR001873">
    <property type="entry name" value="ENaC"/>
</dbReference>
<name>A0A182IXY7_ANOAO</name>
<evidence type="ECO:0000256" key="2">
    <source>
        <dbReference type="ARBA" id="ARBA00007193"/>
    </source>
</evidence>
<evidence type="ECO:0000256" key="12">
    <source>
        <dbReference type="RuleBase" id="RU000679"/>
    </source>
</evidence>
<organism evidence="13">
    <name type="scientific">Anopheles atroparvus</name>
    <name type="common">European mosquito</name>
    <dbReference type="NCBI Taxonomy" id="41427"/>
    <lineage>
        <taxon>Eukaryota</taxon>
        <taxon>Metazoa</taxon>
        <taxon>Ecdysozoa</taxon>
        <taxon>Arthropoda</taxon>
        <taxon>Hexapoda</taxon>
        <taxon>Insecta</taxon>
        <taxon>Pterygota</taxon>
        <taxon>Neoptera</taxon>
        <taxon>Endopterygota</taxon>
        <taxon>Diptera</taxon>
        <taxon>Nematocera</taxon>
        <taxon>Culicoidea</taxon>
        <taxon>Culicidae</taxon>
        <taxon>Anophelinae</taxon>
        <taxon>Anopheles</taxon>
    </lineage>
</organism>
<keyword evidence="11 12" id="KW-0407">Ion channel</keyword>
<evidence type="ECO:0000256" key="5">
    <source>
        <dbReference type="ARBA" id="ARBA00022692"/>
    </source>
</evidence>
<sequence length="246" mass="28250">LEAFQTSAISFVVETSYREWNTRFPSIAVCEMRNMERIQAIADELWGEDHDFAMEEVLNEIGYFRGESYHTVNECTGEDMAENCFSHNFTAYAELVRSPCEETLEDCYWNDKPFDCCRYFQPMETELGLCYAVNSLQTSAKHPIKLNMISNKHIGPGKLSITVLTEAYVYTIGEEEVPNLITPKSDVLLVDHYIAYKRHISIKDIENDPEAKQVSVAQRKCRFSEENNLDVHLTVLAQFSVGRTSK</sequence>
<keyword evidence="7" id="KW-0915">Sodium</keyword>
<evidence type="ECO:0000256" key="1">
    <source>
        <dbReference type="ARBA" id="ARBA00004141"/>
    </source>
</evidence>
<protein>
    <submittedName>
        <fullName evidence="13">Uncharacterized protein</fullName>
    </submittedName>
</protein>
<dbReference type="STRING" id="41427.A0A182IXY7"/>
<dbReference type="VEuPathDB" id="VectorBase:AATE007636"/>
<dbReference type="AlphaFoldDB" id="A0A182IXY7"/>
<evidence type="ECO:0000256" key="3">
    <source>
        <dbReference type="ARBA" id="ARBA00022448"/>
    </source>
</evidence>
<evidence type="ECO:0000256" key="10">
    <source>
        <dbReference type="ARBA" id="ARBA00023201"/>
    </source>
</evidence>